<dbReference type="Proteomes" id="UP001501000">
    <property type="component" value="Unassembled WGS sequence"/>
</dbReference>
<dbReference type="PROSITE" id="PS51186">
    <property type="entry name" value="GNAT"/>
    <property type="match status" value="1"/>
</dbReference>
<organism evidence="2 3">
    <name type="scientific">Streptomyces gulbargensis</name>
    <dbReference type="NCBI Taxonomy" id="364901"/>
    <lineage>
        <taxon>Bacteria</taxon>
        <taxon>Bacillati</taxon>
        <taxon>Actinomycetota</taxon>
        <taxon>Actinomycetes</taxon>
        <taxon>Kitasatosporales</taxon>
        <taxon>Streptomycetaceae</taxon>
        <taxon>Streptomyces</taxon>
    </lineage>
</organism>
<protein>
    <submittedName>
        <fullName evidence="2">GNAT family N-acetyltransferase</fullName>
    </submittedName>
</protein>
<dbReference type="InterPro" id="IPR016181">
    <property type="entry name" value="Acyl_CoA_acyltransferase"/>
</dbReference>
<gene>
    <name evidence="2" type="ORF">GCM10022244_11160</name>
</gene>
<feature type="domain" description="N-acetyltransferase" evidence="1">
    <location>
        <begin position="15"/>
        <end position="197"/>
    </location>
</feature>
<proteinExistence type="predicted"/>
<evidence type="ECO:0000313" key="3">
    <source>
        <dbReference type="Proteomes" id="UP001501000"/>
    </source>
</evidence>
<dbReference type="Pfam" id="PF00583">
    <property type="entry name" value="Acetyltransf_1"/>
    <property type="match status" value="1"/>
</dbReference>
<name>A0ABP7LKE7_9ACTN</name>
<accession>A0ABP7LKE7</accession>
<sequence length="199" mass="22248">MCEGVRDRKDQAMDYVMRVVRADEWEKVRELRLAALRDPLAHLAFLETYEEGLARPDSFWKERTANAAEDGPGAVRQFVAEAADGRWVGTATVLLERAGTETYFGDVPKTDQTHVVGVYVRDEARGSGVIDALFATAAEWSWSLTDPRIERVRLYAHVDNARARAVYRRIGFETDGVPVALPGATDAHELEYELPRPGA</sequence>
<comment type="caution">
    <text evidence="2">The sequence shown here is derived from an EMBL/GenBank/DDBJ whole genome shotgun (WGS) entry which is preliminary data.</text>
</comment>
<dbReference type="EMBL" id="BAABAJ010000002">
    <property type="protein sequence ID" value="GAA3902678.1"/>
    <property type="molecule type" value="Genomic_DNA"/>
</dbReference>
<evidence type="ECO:0000313" key="2">
    <source>
        <dbReference type="EMBL" id="GAA3902678.1"/>
    </source>
</evidence>
<keyword evidence="3" id="KW-1185">Reference proteome</keyword>
<evidence type="ECO:0000259" key="1">
    <source>
        <dbReference type="PROSITE" id="PS51186"/>
    </source>
</evidence>
<dbReference type="InterPro" id="IPR000182">
    <property type="entry name" value="GNAT_dom"/>
</dbReference>
<dbReference type="Gene3D" id="3.40.630.30">
    <property type="match status" value="1"/>
</dbReference>
<dbReference type="SUPFAM" id="SSF55729">
    <property type="entry name" value="Acyl-CoA N-acyltransferases (Nat)"/>
    <property type="match status" value="1"/>
</dbReference>
<reference evidence="3" key="1">
    <citation type="journal article" date="2019" name="Int. J. Syst. Evol. Microbiol.">
        <title>The Global Catalogue of Microorganisms (GCM) 10K type strain sequencing project: providing services to taxonomists for standard genome sequencing and annotation.</title>
        <authorList>
            <consortium name="The Broad Institute Genomics Platform"/>
            <consortium name="The Broad Institute Genome Sequencing Center for Infectious Disease"/>
            <person name="Wu L."/>
            <person name="Ma J."/>
        </authorList>
    </citation>
    <scope>NUCLEOTIDE SEQUENCE [LARGE SCALE GENOMIC DNA]</scope>
    <source>
        <strain evidence="3">JCM 16956</strain>
    </source>
</reference>